<proteinExistence type="predicted"/>
<dbReference type="EMBL" id="JACXYU010000004">
    <property type="protein sequence ID" value="MBD3932014.1"/>
    <property type="molecule type" value="Genomic_DNA"/>
</dbReference>
<comment type="caution">
    <text evidence="1">The sequence shown here is derived from an EMBL/GenBank/DDBJ whole genome shotgun (WGS) entry which is preliminary data.</text>
</comment>
<dbReference type="RefSeq" id="WP_191209317.1">
    <property type="nucleotide sequence ID" value="NZ_BAABKL010000050.1"/>
</dbReference>
<name>A0A927F0I9_9ACTN</name>
<accession>A0A927F0I9</accession>
<evidence type="ECO:0000313" key="2">
    <source>
        <dbReference type="Proteomes" id="UP000632289"/>
    </source>
</evidence>
<evidence type="ECO:0000313" key="1">
    <source>
        <dbReference type="EMBL" id="MBD3932014.1"/>
    </source>
</evidence>
<gene>
    <name evidence="1" type="ORF">IF129_10655</name>
</gene>
<sequence>MDWGTLIATVSGGSIAITGTVLADHLRHRREGGRELAERRRAVSVDFIGAAETCHARLRQLAQESAEETGRTADELAAQARAALADSGLGEARERLFIDASATVAGAGQTMFQRLRALQAAVAAGAQPSSAAFHNAYHPYIGAVWAYRVAVRAETEGRSLTPETFGWSRWDGTDRCTLCPPPTPPLNP</sequence>
<organism evidence="1 2">
    <name type="scientific">Streptomyces chumphonensis</name>
    <dbReference type="NCBI Taxonomy" id="1214925"/>
    <lineage>
        <taxon>Bacteria</taxon>
        <taxon>Bacillati</taxon>
        <taxon>Actinomycetota</taxon>
        <taxon>Actinomycetes</taxon>
        <taxon>Kitasatosporales</taxon>
        <taxon>Streptomycetaceae</taxon>
        <taxon>Streptomyces</taxon>
    </lineage>
</organism>
<dbReference type="AlphaFoldDB" id="A0A927F0I9"/>
<protein>
    <submittedName>
        <fullName evidence="1">CchlQ</fullName>
    </submittedName>
</protein>
<dbReference type="Proteomes" id="UP000632289">
    <property type="component" value="Unassembled WGS sequence"/>
</dbReference>
<keyword evidence="2" id="KW-1185">Reference proteome</keyword>
<reference evidence="1" key="1">
    <citation type="submission" date="2020-09" db="EMBL/GenBank/DDBJ databases">
        <title>Secondary metabolite and genome analysis of marine Streptomyces chumphonensis KK1-2T.</title>
        <authorList>
            <person name="Phongsopitanun W."/>
            <person name="Kanchanasin P."/>
            <person name="Pittayakhajonwut P."/>
            <person name="Suwanborirux K."/>
            <person name="Tanasupawat S."/>
        </authorList>
    </citation>
    <scope>NUCLEOTIDE SEQUENCE</scope>
    <source>
        <strain evidence="1">KK1-2</strain>
    </source>
</reference>